<comment type="cofactor">
    <cofactor evidence="1">
        <name>heme</name>
        <dbReference type="ChEBI" id="CHEBI:30413"/>
    </cofactor>
</comment>
<reference evidence="9 10" key="1">
    <citation type="submission" date="2015-04" db="EMBL/GenBank/DDBJ databases">
        <authorList>
            <person name="Heijne W.H."/>
            <person name="Fedorova N.D."/>
            <person name="Nierman W.C."/>
            <person name="Vollebregt A.W."/>
            <person name="Zhao Z."/>
            <person name="Wu L."/>
            <person name="Kumar M."/>
            <person name="Stam H."/>
            <person name="van den Berg M.A."/>
            <person name="Pel H.J."/>
        </authorList>
    </citation>
    <scope>NUCLEOTIDE SEQUENCE [LARGE SCALE GENOMIC DNA]</scope>
    <source>
        <strain evidence="9 10">CBS 393.64</strain>
    </source>
</reference>
<keyword evidence="5" id="KW-0560">Oxidoreductase</keyword>
<evidence type="ECO:0000313" key="10">
    <source>
        <dbReference type="Proteomes" id="UP000053958"/>
    </source>
</evidence>
<evidence type="ECO:0000256" key="7">
    <source>
        <dbReference type="ARBA" id="ARBA00023033"/>
    </source>
</evidence>
<keyword evidence="6" id="KW-0408">Iron</keyword>
<dbReference type="SUPFAM" id="SSF48264">
    <property type="entry name" value="Cytochrome P450"/>
    <property type="match status" value="1"/>
</dbReference>
<keyword evidence="8" id="KW-0472">Membrane</keyword>
<evidence type="ECO:0000256" key="2">
    <source>
        <dbReference type="ARBA" id="ARBA00010617"/>
    </source>
</evidence>
<dbReference type="GO" id="GO:0005506">
    <property type="term" value="F:iron ion binding"/>
    <property type="evidence" value="ECO:0007669"/>
    <property type="project" value="InterPro"/>
</dbReference>
<dbReference type="Proteomes" id="UP000053958">
    <property type="component" value="Unassembled WGS sequence"/>
</dbReference>
<keyword evidence="8" id="KW-0812">Transmembrane</keyword>
<dbReference type="InterPro" id="IPR050121">
    <property type="entry name" value="Cytochrome_P450_monoxygenase"/>
</dbReference>
<dbReference type="AlphaFoldDB" id="A0A0F4Z144"/>
<name>A0A0F4Z144_RASE3</name>
<keyword evidence="3" id="KW-0349">Heme</keyword>
<dbReference type="CDD" id="cd11062">
    <property type="entry name" value="CYP58-like"/>
    <property type="match status" value="1"/>
</dbReference>
<dbReference type="PANTHER" id="PTHR24305">
    <property type="entry name" value="CYTOCHROME P450"/>
    <property type="match status" value="1"/>
</dbReference>
<proteinExistence type="inferred from homology"/>
<feature type="transmembrane region" description="Helical" evidence="8">
    <location>
        <begin position="12"/>
        <end position="29"/>
    </location>
</feature>
<evidence type="ECO:0000256" key="1">
    <source>
        <dbReference type="ARBA" id="ARBA00001971"/>
    </source>
</evidence>
<comment type="similarity">
    <text evidence="2">Belongs to the cytochrome P450 family.</text>
</comment>
<comment type="caution">
    <text evidence="9">The sequence shown here is derived from an EMBL/GenBank/DDBJ whole genome shotgun (WGS) entry which is preliminary data.</text>
</comment>
<evidence type="ECO:0000313" key="9">
    <source>
        <dbReference type="EMBL" id="KKA23811.1"/>
    </source>
</evidence>
<evidence type="ECO:0000256" key="6">
    <source>
        <dbReference type="ARBA" id="ARBA00023004"/>
    </source>
</evidence>
<protein>
    <submittedName>
        <fullName evidence="9">Cytochrome P450</fullName>
    </submittedName>
</protein>
<dbReference type="Pfam" id="PF00067">
    <property type="entry name" value="p450"/>
    <property type="match status" value="1"/>
</dbReference>
<sequence>MLQTVGIEKLGLILLAVAGFAAWILYRMLQNCVWHPLARFPGPRIAAISPLYRAYIDCVAQSSFVHTLEKLHAKYGDIVRVGPNELHFANPSAYLEIFNSNNRWDKEESVYHSFGEDRSSFGFLTYKEAKERKDVLTKMFSKKAIADVQGLIVEKVVDLCKSFERRGNEPVDLFYAFRCMSMDVITYLCFGNSVNAINAPNHEAPIILAMEASLPVFVCFKHSSLYKGMIMNCPPRISKIVSPATAGLVDLQQLLKKQISELTSNPENLKKLPHSTTIYHELLRPEAYRSGTAPSSESLYEEAQALLFGGADTTGTTLMHGTFYILSLPEIYRKLKEELLRAWPDLEKQPGLSELEKMPYLVALSVYFSFSGGEFELTVLPDCRHQRIASSKSWRCISAAESCACTRGDYFADIHPGRNRSTNEQPFRPPQSGHIREPRRFQSGEMARRKREGSRQVASRVLARASKLSRLAWAELYICFAHVFRKFDIELDPSSPEKLVWRDCFLPEYRGPHLKARLRKCLV</sequence>
<dbReference type="GO" id="GO:0020037">
    <property type="term" value="F:heme binding"/>
    <property type="evidence" value="ECO:0007669"/>
    <property type="project" value="InterPro"/>
</dbReference>
<accession>A0A0F4Z144</accession>
<evidence type="ECO:0000256" key="3">
    <source>
        <dbReference type="ARBA" id="ARBA00022617"/>
    </source>
</evidence>
<dbReference type="GO" id="GO:0016705">
    <property type="term" value="F:oxidoreductase activity, acting on paired donors, with incorporation or reduction of molecular oxygen"/>
    <property type="evidence" value="ECO:0007669"/>
    <property type="project" value="InterPro"/>
</dbReference>
<evidence type="ECO:0000256" key="4">
    <source>
        <dbReference type="ARBA" id="ARBA00022723"/>
    </source>
</evidence>
<keyword evidence="10" id="KW-1185">Reference proteome</keyword>
<keyword evidence="7" id="KW-0503">Monooxygenase</keyword>
<dbReference type="PANTHER" id="PTHR24305:SF157">
    <property type="entry name" value="N-ACETYLTRYPTOPHAN 6-HYDROXYLASE IVOC-RELATED"/>
    <property type="match status" value="1"/>
</dbReference>
<dbReference type="GO" id="GO:0004497">
    <property type="term" value="F:monooxygenase activity"/>
    <property type="evidence" value="ECO:0007669"/>
    <property type="project" value="UniProtKB-KW"/>
</dbReference>
<organism evidence="9 10">
    <name type="scientific">Rasamsonia emersonii (strain ATCC 16479 / CBS 393.64 / IMI 116815)</name>
    <dbReference type="NCBI Taxonomy" id="1408163"/>
    <lineage>
        <taxon>Eukaryota</taxon>
        <taxon>Fungi</taxon>
        <taxon>Dikarya</taxon>
        <taxon>Ascomycota</taxon>
        <taxon>Pezizomycotina</taxon>
        <taxon>Eurotiomycetes</taxon>
        <taxon>Eurotiomycetidae</taxon>
        <taxon>Eurotiales</taxon>
        <taxon>Trichocomaceae</taxon>
        <taxon>Rasamsonia</taxon>
    </lineage>
</organism>
<dbReference type="InterPro" id="IPR001128">
    <property type="entry name" value="Cyt_P450"/>
</dbReference>
<dbReference type="STRING" id="1408163.A0A0F4Z144"/>
<keyword evidence="4" id="KW-0479">Metal-binding</keyword>
<dbReference type="RefSeq" id="XP_013330423.1">
    <property type="nucleotide sequence ID" value="XM_013474969.1"/>
</dbReference>
<dbReference type="EMBL" id="LASV01000086">
    <property type="protein sequence ID" value="KKA23811.1"/>
    <property type="molecule type" value="Genomic_DNA"/>
</dbReference>
<dbReference type="OrthoDB" id="3945418at2759"/>
<dbReference type="Gene3D" id="1.10.630.10">
    <property type="entry name" value="Cytochrome P450"/>
    <property type="match status" value="1"/>
</dbReference>
<gene>
    <name evidence="9" type="ORF">T310_2162</name>
</gene>
<keyword evidence="8" id="KW-1133">Transmembrane helix</keyword>
<dbReference type="InterPro" id="IPR036396">
    <property type="entry name" value="Cyt_P450_sf"/>
</dbReference>
<evidence type="ECO:0000256" key="8">
    <source>
        <dbReference type="SAM" id="Phobius"/>
    </source>
</evidence>
<evidence type="ECO:0000256" key="5">
    <source>
        <dbReference type="ARBA" id="ARBA00023002"/>
    </source>
</evidence>
<dbReference type="GeneID" id="25314513"/>